<keyword evidence="2" id="KW-0732">Signal</keyword>
<protein>
    <submittedName>
        <fullName evidence="4">Metal-dependent hydrolase, beta-lactamase superfamily lipoprotein</fullName>
    </submittedName>
</protein>
<dbReference type="InterPro" id="IPR001466">
    <property type="entry name" value="Beta-lactam-related"/>
</dbReference>
<accession>Q39VI3</accession>
<dbReference type="PROSITE" id="PS51257">
    <property type="entry name" value="PROKAR_LIPOPROTEIN"/>
    <property type="match status" value="1"/>
</dbReference>
<dbReference type="PANTHER" id="PTHR22935:SF95">
    <property type="entry name" value="BETA-LACTAMASE-LIKE 1-RELATED"/>
    <property type="match status" value="1"/>
</dbReference>
<gene>
    <name evidence="4" type="ordered locus">Gmet_1507</name>
</gene>
<dbReference type="KEGG" id="gme:Gmet_1507"/>
<reference evidence="4 5" key="2">
    <citation type="journal article" date="2009" name="BMC Microbiol.">
        <title>The genome sequence of Geobacter metallireducens: features of metabolism, physiology and regulation common and dissimilar to Geobacter sulfurreducens.</title>
        <authorList>
            <person name="Aklujkar M."/>
            <person name="Krushkal J."/>
            <person name="DiBartolo G."/>
            <person name="Lapidus A."/>
            <person name="Land M.L."/>
            <person name="Lovley D.R."/>
        </authorList>
    </citation>
    <scope>NUCLEOTIDE SEQUENCE [LARGE SCALE GENOMIC DNA]</scope>
    <source>
        <strain evidence="5">ATCC 53774 / DSM 7210 / GS-15</strain>
    </source>
</reference>
<dbReference type="Proteomes" id="UP000007073">
    <property type="component" value="Chromosome"/>
</dbReference>
<evidence type="ECO:0000256" key="2">
    <source>
        <dbReference type="SAM" id="SignalP"/>
    </source>
</evidence>
<dbReference type="Pfam" id="PF00144">
    <property type="entry name" value="Beta-lactamase"/>
    <property type="match status" value="1"/>
</dbReference>
<dbReference type="EMBL" id="CP000148">
    <property type="protein sequence ID" value="ABB31741.1"/>
    <property type="molecule type" value="Genomic_DNA"/>
</dbReference>
<evidence type="ECO:0000313" key="5">
    <source>
        <dbReference type="Proteomes" id="UP000007073"/>
    </source>
</evidence>
<feature type="domain" description="Beta-lactamase-related" evidence="3">
    <location>
        <begin position="45"/>
        <end position="363"/>
    </location>
</feature>
<evidence type="ECO:0000313" key="4">
    <source>
        <dbReference type="EMBL" id="ABB31741.1"/>
    </source>
</evidence>
<proteinExistence type="inferred from homology"/>
<dbReference type="Gene3D" id="3.40.710.10">
    <property type="entry name" value="DD-peptidase/beta-lactamase superfamily"/>
    <property type="match status" value="1"/>
</dbReference>
<dbReference type="STRING" id="269799.Gmet_1507"/>
<feature type="chain" id="PRO_5004223539" evidence="2">
    <location>
        <begin position="19"/>
        <end position="595"/>
    </location>
</feature>
<dbReference type="AlphaFoldDB" id="Q39VI3"/>
<dbReference type="SUPFAM" id="SSF56601">
    <property type="entry name" value="beta-lactamase/transpeptidase-like"/>
    <property type="match status" value="1"/>
</dbReference>
<dbReference type="InterPro" id="IPR051478">
    <property type="entry name" value="Beta-lactamase-like_AB/R"/>
</dbReference>
<dbReference type="HOGENOM" id="CLU_463625_0_0_7"/>
<keyword evidence="4" id="KW-0449">Lipoprotein</keyword>
<name>Q39VI3_GEOMG</name>
<dbReference type="GO" id="GO:0016787">
    <property type="term" value="F:hydrolase activity"/>
    <property type="evidence" value="ECO:0007669"/>
    <property type="project" value="UniProtKB-KW"/>
</dbReference>
<evidence type="ECO:0000256" key="1">
    <source>
        <dbReference type="ARBA" id="ARBA00038473"/>
    </source>
</evidence>
<reference evidence="4 5" key="1">
    <citation type="submission" date="2005-10" db="EMBL/GenBank/DDBJ databases">
        <title>Complete sequence of Geobacter metallireducens GS-15.</title>
        <authorList>
            <consortium name="US DOE Joint Genome Institute"/>
            <person name="Copeland A."/>
            <person name="Lucas S."/>
            <person name="Lapidus A."/>
            <person name="Barry K."/>
            <person name="Detter J.C."/>
            <person name="Glavina T."/>
            <person name="Hammon N."/>
            <person name="Israni S."/>
            <person name="Pitluck S."/>
            <person name="Di Bartolo G."/>
            <person name="Chain P."/>
            <person name="Schmutz J."/>
            <person name="Larimer F."/>
            <person name="Land M."/>
            <person name="Kyrpides N."/>
            <person name="Ivanova N."/>
            <person name="Richardson P."/>
        </authorList>
    </citation>
    <scope>NUCLEOTIDE SEQUENCE [LARGE SCALE GENOMIC DNA]</scope>
    <source>
        <strain evidence="5">ATCC 53774 / DSM 7210 / GS-15</strain>
    </source>
</reference>
<dbReference type="eggNOG" id="COG1680">
    <property type="taxonomic scope" value="Bacteria"/>
</dbReference>
<organism evidence="4 5">
    <name type="scientific">Geobacter metallireducens (strain ATCC 53774 / DSM 7210 / GS-15)</name>
    <dbReference type="NCBI Taxonomy" id="269799"/>
    <lineage>
        <taxon>Bacteria</taxon>
        <taxon>Pseudomonadati</taxon>
        <taxon>Thermodesulfobacteriota</taxon>
        <taxon>Desulfuromonadia</taxon>
        <taxon>Geobacterales</taxon>
        <taxon>Geobacteraceae</taxon>
        <taxon>Geobacter</taxon>
    </lineage>
</organism>
<comment type="similarity">
    <text evidence="1">Belongs to the beta-lactamase family.</text>
</comment>
<keyword evidence="5" id="KW-1185">Reference proteome</keyword>
<feature type="signal peptide" evidence="2">
    <location>
        <begin position="1"/>
        <end position="18"/>
    </location>
</feature>
<sequence>MRVTHFFMAAIAVVFVLAGCSTMPKKPDSLTRGDYGYTKEYVSWLIKKEMRENDVTGLSIALVDDQRVVWAQGFGVADEANKVPATPDTIYRVGSISKLFTATAVLQLAEQGKMDIDKPLSTYLPEFSVKSRFPDAGPITPRTLMTHHSGLPSDFLKGMWTNNPEPISNVVNLLKDEYAQYPPNFVFSYSNLGVSLLGNAVERIAGRPYASQIDETVLHPLGMASSSFSTHSDVASRLAKGYRNGKEIGEPQLRDIPAGGLHTNVLDLSRFMEMVFAGGKAGERRILKEETLAEMLSPQNDGVPLDHDFHIGLGWLLTDVGIENAGKVAWHDGATLLYRSQMVILPEQKLGVVVLSNSATAASVVHKVATEALKLAMEAKAGIRQPERSKPVEREADLSPEERQKLAGAYVTPFGTVKVIESGTTLRTEFFGKTFSVVPRNDGRMGLRYRLLGVIPISLGDLDYLGFSTSTVSGHNVLLATAAGKSMLVGEKMEPVLVSEQWQRRVGAYEIANPGDDTMLVDDIRLRYEDGFLRVDYALPLFFDGKLNVSLQPLSDTEAVIRGLGRGMGETIRVVAVNGEEMLQYSGYLLKKKRE</sequence>
<keyword evidence="4" id="KW-0378">Hydrolase</keyword>
<dbReference type="InterPro" id="IPR012338">
    <property type="entry name" value="Beta-lactam/transpept-like"/>
</dbReference>
<evidence type="ECO:0000259" key="3">
    <source>
        <dbReference type="Pfam" id="PF00144"/>
    </source>
</evidence>
<dbReference type="PANTHER" id="PTHR22935">
    <property type="entry name" value="PENICILLIN-BINDING PROTEIN"/>
    <property type="match status" value="1"/>
</dbReference>